<organism evidence="1">
    <name type="scientific">Myoviridae sp. ctZ2t4</name>
    <dbReference type="NCBI Taxonomy" id="2827693"/>
    <lineage>
        <taxon>Viruses</taxon>
        <taxon>Duplodnaviria</taxon>
        <taxon>Heunggongvirae</taxon>
        <taxon>Uroviricota</taxon>
        <taxon>Caudoviricetes</taxon>
    </lineage>
</organism>
<accession>A0A8S5SS32</accession>
<evidence type="ECO:0000313" key="1">
    <source>
        <dbReference type="EMBL" id="DAF53760.1"/>
    </source>
</evidence>
<protein>
    <submittedName>
        <fullName evidence="1">Virion morphogenesis protein</fullName>
    </submittedName>
</protein>
<proteinExistence type="predicted"/>
<sequence length="175" mass="19551">MSLKIKVKETKTGRQMRMLTNEKKVAFRVGVFGSDNSEMVTIGAVHEFGAEIEVKESRFVQDLGKVVKEGTIIRIPARRWASLAMERNEKFIKKLIRQVLKRIGEGKLTIDKANNIVAITLASLTKQNLGVNMPPPLKYRQGTPLVDNGDLRRSIGTKIITNKGISNTLGYGDDR</sequence>
<dbReference type="EMBL" id="BK032664">
    <property type="protein sequence ID" value="DAF53760.1"/>
    <property type="molecule type" value="Genomic_DNA"/>
</dbReference>
<name>A0A8S5SS32_9CAUD</name>
<reference evidence="1" key="1">
    <citation type="journal article" date="2021" name="Proc. Natl. Acad. Sci. U.S.A.">
        <title>A Catalog of Tens of Thousands of Viruses from Human Metagenomes Reveals Hidden Associations with Chronic Diseases.</title>
        <authorList>
            <person name="Tisza M.J."/>
            <person name="Buck C.B."/>
        </authorList>
    </citation>
    <scope>NUCLEOTIDE SEQUENCE</scope>
    <source>
        <strain evidence="1">CtZ2t4</strain>
    </source>
</reference>